<dbReference type="CDD" id="cd02603">
    <property type="entry name" value="HAD_sEH-N_like"/>
    <property type="match status" value="1"/>
</dbReference>
<dbReference type="SUPFAM" id="SSF56784">
    <property type="entry name" value="HAD-like"/>
    <property type="match status" value="1"/>
</dbReference>
<reference evidence="1" key="1">
    <citation type="journal article" date="2020" name="mSystems">
        <title>Genome- and Community-Level Interaction Insights into Carbon Utilization and Element Cycling Functions of Hydrothermarchaeota in Hydrothermal Sediment.</title>
        <authorList>
            <person name="Zhou Z."/>
            <person name="Liu Y."/>
            <person name="Xu W."/>
            <person name="Pan J."/>
            <person name="Luo Z.H."/>
            <person name="Li M."/>
        </authorList>
    </citation>
    <scope>NUCLEOTIDE SEQUENCE [LARGE SCALE GENOMIC DNA]</scope>
    <source>
        <strain evidence="1">SpSt-548</strain>
    </source>
</reference>
<dbReference type="Gene3D" id="3.40.50.1000">
    <property type="entry name" value="HAD superfamily/HAD-like"/>
    <property type="match status" value="1"/>
</dbReference>
<dbReference type="Pfam" id="PF00702">
    <property type="entry name" value="Hydrolase"/>
    <property type="match status" value="1"/>
</dbReference>
<dbReference type="InterPro" id="IPR023198">
    <property type="entry name" value="PGP-like_dom2"/>
</dbReference>
<sequence>MTMPEIKALALDLGNVLVRVDHYRFCRRLAELTGLTPEEIYARVFGSDLEPGYDTGRLSSEEFHQRVMAHFRVNLPFSRFAAWWNDIFDPMEGMEELVAHLARRFPLYLISNTNPLHFAYIRERYPLLRHFRHFILSYKVGSRKPEAGIFQALLDAVRVPPAHCLFIDDKPEFVAAAQSHGLLAWQFTGPEALRRELQGYRVLPAE</sequence>
<dbReference type="SFLD" id="SFLDG01129">
    <property type="entry name" value="C1.5:_HAD__Beta-PGM__Phosphata"/>
    <property type="match status" value="1"/>
</dbReference>
<gene>
    <name evidence="1" type="ORF">ENT08_08900</name>
</gene>
<proteinExistence type="predicted"/>
<dbReference type="SFLD" id="SFLDS00003">
    <property type="entry name" value="Haloacid_Dehalogenase"/>
    <property type="match status" value="1"/>
</dbReference>
<dbReference type="Gene3D" id="1.10.150.240">
    <property type="entry name" value="Putative phosphatase, domain 2"/>
    <property type="match status" value="1"/>
</dbReference>
<dbReference type="PANTHER" id="PTHR43611:SF3">
    <property type="entry name" value="FLAVIN MONONUCLEOTIDE HYDROLASE 1, CHLOROPLATIC"/>
    <property type="match status" value="1"/>
</dbReference>
<dbReference type="NCBIfam" id="TIGR01509">
    <property type="entry name" value="HAD-SF-IA-v3"/>
    <property type="match status" value="1"/>
</dbReference>
<dbReference type="InterPro" id="IPR006439">
    <property type="entry name" value="HAD-SF_hydro_IA"/>
</dbReference>
<dbReference type="EMBL" id="DSXI01000530">
    <property type="protein sequence ID" value="HGS05829.1"/>
    <property type="molecule type" value="Genomic_DNA"/>
</dbReference>
<dbReference type="AlphaFoldDB" id="A0A7V4G9F3"/>
<dbReference type="PANTHER" id="PTHR43611">
    <property type="entry name" value="ALPHA-D-GLUCOSE 1-PHOSPHATE PHOSPHATASE"/>
    <property type="match status" value="1"/>
</dbReference>
<dbReference type="InterPro" id="IPR023214">
    <property type="entry name" value="HAD_sf"/>
</dbReference>
<evidence type="ECO:0000313" key="1">
    <source>
        <dbReference type="EMBL" id="HGS05829.1"/>
    </source>
</evidence>
<organism evidence="1">
    <name type="scientific">Desulfobacca acetoxidans</name>
    <dbReference type="NCBI Taxonomy" id="60893"/>
    <lineage>
        <taxon>Bacteria</taxon>
        <taxon>Pseudomonadati</taxon>
        <taxon>Thermodesulfobacteriota</taxon>
        <taxon>Desulfobaccia</taxon>
        <taxon>Desulfobaccales</taxon>
        <taxon>Desulfobaccaceae</taxon>
        <taxon>Desulfobacca</taxon>
    </lineage>
</organism>
<accession>A0A7V4G9F3</accession>
<protein>
    <submittedName>
        <fullName evidence="1">HAD family phosphatase</fullName>
    </submittedName>
</protein>
<comment type="caution">
    <text evidence="1">The sequence shown here is derived from an EMBL/GenBank/DDBJ whole genome shotgun (WGS) entry which is preliminary data.</text>
</comment>
<name>A0A7V4G9F3_9BACT</name>
<dbReference type="InterPro" id="IPR036412">
    <property type="entry name" value="HAD-like_sf"/>
</dbReference>